<dbReference type="InterPro" id="IPR044770">
    <property type="entry name" value="MFS_spinster-like"/>
</dbReference>
<evidence type="ECO:0000256" key="2">
    <source>
        <dbReference type="ARBA" id="ARBA00022448"/>
    </source>
</evidence>
<evidence type="ECO:0000256" key="1">
    <source>
        <dbReference type="ARBA" id="ARBA00004141"/>
    </source>
</evidence>
<evidence type="ECO:0000259" key="8">
    <source>
        <dbReference type="PROSITE" id="PS50850"/>
    </source>
</evidence>
<gene>
    <name evidence="9" type="ORF">HRJ34_10920</name>
</gene>
<protein>
    <submittedName>
        <fullName evidence="9">MFS transporter</fullName>
    </submittedName>
</protein>
<dbReference type="GO" id="GO:0022857">
    <property type="term" value="F:transmembrane transporter activity"/>
    <property type="evidence" value="ECO:0007669"/>
    <property type="project" value="InterPro"/>
</dbReference>
<feature type="transmembrane region" description="Helical" evidence="7">
    <location>
        <begin position="217"/>
        <end position="240"/>
    </location>
</feature>
<dbReference type="Proteomes" id="UP000664914">
    <property type="component" value="Chromosome"/>
</dbReference>
<feature type="transmembrane region" description="Helical" evidence="7">
    <location>
        <begin position="382"/>
        <end position="404"/>
    </location>
</feature>
<feature type="transmembrane region" description="Helical" evidence="7">
    <location>
        <begin position="252"/>
        <end position="277"/>
    </location>
</feature>
<dbReference type="PANTHER" id="PTHR23505">
    <property type="entry name" value="SPINSTER"/>
    <property type="match status" value="1"/>
</dbReference>
<dbReference type="Pfam" id="PF07690">
    <property type="entry name" value="MFS_1"/>
    <property type="match status" value="1"/>
</dbReference>
<accession>A0A975HHJ9</accession>
<evidence type="ECO:0000256" key="4">
    <source>
        <dbReference type="ARBA" id="ARBA00022989"/>
    </source>
</evidence>
<feature type="transmembrane region" description="Helical" evidence="7">
    <location>
        <begin position="289"/>
        <end position="308"/>
    </location>
</feature>
<feature type="transmembrane region" description="Helical" evidence="7">
    <location>
        <begin position="168"/>
        <end position="189"/>
    </location>
</feature>
<reference evidence="9" key="2">
    <citation type="submission" date="2021-04" db="EMBL/GenBank/DDBJ databases">
        <title>Isolation and genomic analysis of the ibuprofen-degrading bacterium Sphingomonas strain MPO218.</title>
        <authorList>
            <person name="Aulestia M."/>
            <person name="Flores A."/>
            <person name="Mangas E.L."/>
            <person name="Perez-Pulido A.J."/>
            <person name="Santero E."/>
            <person name="Camacho E.M."/>
        </authorList>
    </citation>
    <scope>NUCLEOTIDE SEQUENCE</scope>
    <source>
        <strain evidence="9">MPO218</strain>
    </source>
</reference>
<evidence type="ECO:0000256" key="6">
    <source>
        <dbReference type="SAM" id="MobiDB-lite"/>
    </source>
</evidence>
<dbReference type="SUPFAM" id="SSF103473">
    <property type="entry name" value="MFS general substrate transporter"/>
    <property type="match status" value="1"/>
</dbReference>
<evidence type="ECO:0000256" key="3">
    <source>
        <dbReference type="ARBA" id="ARBA00022692"/>
    </source>
</evidence>
<proteinExistence type="predicted"/>
<organism evidence="9 10">
    <name type="scientific">Rhizorhabdus wittichii</name>
    <dbReference type="NCBI Taxonomy" id="160791"/>
    <lineage>
        <taxon>Bacteria</taxon>
        <taxon>Pseudomonadati</taxon>
        <taxon>Pseudomonadota</taxon>
        <taxon>Alphaproteobacteria</taxon>
        <taxon>Sphingomonadales</taxon>
        <taxon>Sphingomonadaceae</taxon>
        <taxon>Rhizorhabdus</taxon>
    </lineage>
</organism>
<dbReference type="InterPro" id="IPR020846">
    <property type="entry name" value="MFS_dom"/>
</dbReference>
<dbReference type="Gene3D" id="1.20.1250.20">
    <property type="entry name" value="MFS general substrate transporter like domains"/>
    <property type="match status" value="1"/>
</dbReference>
<dbReference type="AlphaFoldDB" id="A0A975HHJ9"/>
<feature type="compositionally biased region" description="Basic and acidic residues" evidence="6">
    <location>
        <begin position="417"/>
        <end position="434"/>
    </location>
</feature>
<dbReference type="PROSITE" id="PS50850">
    <property type="entry name" value="MFS"/>
    <property type="match status" value="1"/>
</dbReference>
<dbReference type="RefSeq" id="WP_208634094.1">
    <property type="nucleotide sequence ID" value="NZ_CP059319.1"/>
</dbReference>
<comment type="subcellular location">
    <subcellularLocation>
        <location evidence="1">Membrane</location>
        <topology evidence="1">Multi-pass membrane protein</topology>
    </subcellularLocation>
</comment>
<sequence length="434" mass="44713">MTSFVQGRKMTAALLALIVGSSFFCRMALNSLQESLQTGMGLNDNQVALVQGTAMAIPAVLGGVPVGLLVDRFDRARLLTMFCLVNLIGTISTALSTDLVMLFASRAMVGFSTAAVAITAPSLLADLFPRSRRGRGSMIYGVSQVGGMAAAFAAGGALVAILHAPDMWRSGALVMSCPLLGVLLLSLLLREQERMEIAEQRPTLAGSAVELWNFRSVFAPLFCGVVAIGVADGATLVWVVPTLSRSFGMGAGYASGVMGMALVIGGLLGPILGGFAADRCLNSGGAARAMTLLASLAALSGAQGLFALAPGGLSASICLTAFLLVGSMINSVSLTLITVLLPNELRGFCVAVLSVVLILFSFGLAPSLVSITAAGIGGPADVGIALAMVCGTASVVSGAAFLFGREHLKRRPRRHGRMPERTMDRADRASVLHP</sequence>
<keyword evidence="4 7" id="KW-1133">Transmembrane helix</keyword>
<evidence type="ECO:0000313" key="9">
    <source>
        <dbReference type="EMBL" id="QTH23969.1"/>
    </source>
</evidence>
<feature type="transmembrane region" description="Helical" evidence="7">
    <location>
        <begin position="82"/>
        <end position="103"/>
    </location>
</feature>
<dbReference type="InterPro" id="IPR036259">
    <property type="entry name" value="MFS_trans_sf"/>
</dbReference>
<keyword evidence="5 7" id="KW-0472">Membrane</keyword>
<keyword evidence="2" id="KW-0813">Transport</keyword>
<dbReference type="CDD" id="cd06174">
    <property type="entry name" value="MFS"/>
    <property type="match status" value="1"/>
</dbReference>
<reference evidence="9" key="1">
    <citation type="submission" date="2020-07" db="EMBL/GenBank/DDBJ databases">
        <authorList>
            <person name="Camacho E."/>
        </authorList>
    </citation>
    <scope>NUCLEOTIDE SEQUENCE</scope>
    <source>
        <strain evidence="9">MPO218</strain>
    </source>
</reference>
<evidence type="ECO:0000313" key="10">
    <source>
        <dbReference type="Proteomes" id="UP000664914"/>
    </source>
</evidence>
<dbReference type="EMBL" id="CP059319">
    <property type="protein sequence ID" value="QTH23969.1"/>
    <property type="molecule type" value="Genomic_DNA"/>
</dbReference>
<feature type="transmembrane region" description="Helical" evidence="7">
    <location>
        <begin position="109"/>
        <end position="128"/>
    </location>
</feature>
<feature type="transmembrane region" description="Helical" evidence="7">
    <location>
        <begin position="49"/>
        <end position="70"/>
    </location>
</feature>
<evidence type="ECO:0000256" key="7">
    <source>
        <dbReference type="SAM" id="Phobius"/>
    </source>
</evidence>
<keyword evidence="3 7" id="KW-0812">Transmembrane</keyword>
<feature type="region of interest" description="Disordered" evidence="6">
    <location>
        <begin position="412"/>
        <end position="434"/>
    </location>
</feature>
<feature type="transmembrane region" description="Helical" evidence="7">
    <location>
        <begin position="12"/>
        <end position="29"/>
    </location>
</feature>
<feature type="transmembrane region" description="Helical" evidence="7">
    <location>
        <begin position="314"/>
        <end position="341"/>
    </location>
</feature>
<feature type="transmembrane region" description="Helical" evidence="7">
    <location>
        <begin position="348"/>
        <end position="376"/>
    </location>
</feature>
<name>A0A975HHJ9_9SPHN</name>
<evidence type="ECO:0000256" key="5">
    <source>
        <dbReference type="ARBA" id="ARBA00023136"/>
    </source>
</evidence>
<dbReference type="PANTHER" id="PTHR23505:SF79">
    <property type="entry name" value="PROTEIN SPINSTER"/>
    <property type="match status" value="1"/>
</dbReference>
<feature type="domain" description="Major facilitator superfamily (MFS) profile" evidence="8">
    <location>
        <begin position="1"/>
        <end position="409"/>
    </location>
</feature>
<dbReference type="GO" id="GO:0016020">
    <property type="term" value="C:membrane"/>
    <property type="evidence" value="ECO:0007669"/>
    <property type="project" value="UniProtKB-SubCell"/>
</dbReference>
<dbReference type="InterPro" id="IPR011701">
    <property type="entry name" value="MFS"/>
</dbReference>
<feature type="transmembrane region" description="Helical" evidence="7">
    <location>
        <begin position="140"/>
        <end position="162"/>
    </location>
</feature>